<accession>A0A8S9NCW1</accession>
<evidence type="ECO:0000313" key="1">
    <source>
        <dbReference type="EMBL" id="KAF3499728.1"/>
    </source>
</evidence>
<proteinExistence type="predicted"/>
<organism evidence="1 2">
    <name type="scientific">Brassica cretica</name>
    <name type="common">Mustard</name>
    <dbReference type="NCBI Taxonomy" id="69181"/>
    <lineage>
        <taxon>Eukaryota</taxon>
        <taxon>Viridiplantae</taxon>
        <taxon>Streptophyta</taxon>
        <taxon>Embryophyta</taxon>
        <taxon>Tracheophyta</taxon>
        <taxon>Spermatophyta</taxon>
        <taxon>Magnoliopsida</taxon>
        <taxon>eudicotyledons</taxon>
        <taxon>Gunneridae</taxon>
        <taxon>Pentapetalae</taxon>
        <taxon>rosids</taxon>
        <taxon>malvids</taxon>
        <taxon>Brassicales</taxon>
        <taxon>Brassicaceae</taxon>
        <taxon>Brassiceae</taxon>
        <taxon>Brassica</taxon>
    </lineage>
</organism>
<gene>
    <name evidence="1" type="ORF">F2Q69_00045724</name>
</gene>
<dbReference type="Proteomes" id="UP000712600">
    <property type="component" value="Unassembled WGS sequence"/>
</dbReference>
<reference evidence="1" key="1">
    <citation type="submission" date="2019-12" db="EMBL/GenBank/DDBJ databases">
        <title>Genome sequencing and annotation of Brassica cretica.</title>
        <authorList>
            <person name="Studholme D.J."/>
            <person name="Sarris P."/>
        </authorList>
    </citation>
    <scope>NUCLEOTIDE SEQUENCE</scope>
    <source>
        <strain evidence="1">PFS-109/04</strain>
        <tissue evidence="1">Leaf</tissue>
    </source>
</reference>
<sequence length="142" mass="15763">MINPIPREQNIEESQVICLDNICKVDGSWTSTTQDEELKTARDFFAFGNGSTAIGNGEYASTFVMPELGDELQGSDRNDKGTSRLANLVTQTTSSLRNRIAVCCKKNEATRRTSLSRGPHRWVRTVSDSWGFKILTSGLCRV</sequence>
<protein>
    <submittedName>
        <fullName evidence="1">Uncharacterized protein</fullName>
    </submittedName>
</protein>
<evidence type="ECO:0000313" key="2">
    <source>
        <dbReference type="Proteomes" id="UP000712600"/>
    </source>
</evidence>
<dbReference type="EMBL" id="QGKX02001621">
    <property type="protein sequence ID" value="KAF3499728.1"/>
    <property type="molecule type" value="Genomic_DNA"/>
</dbReference>
<comment type="caution">
    <text evidence="1">The sequence shown here is derived from an EMBL/GenBank/DDBJ whole genome shotgun (WGS) entry which is preliminary data.</text>
</comment>
<name>A0A8S9NCW1_BRACR</name>
<dbReference type="AlphaFoldDB" id="A0A8S9NCW1"/>